<dbReference type="Proteomes" id="UP000234935">
    <property type="component" value="Unassembled WGS sequence"/>
</dbReference>
<gene>
    <name evidence="1" type="ORF">CGZ88_1429</name>
</gene>
<keyword evidence="2" id="KW-1185">Reference proteome</keyword>
<dbReference type="OrthoDB" id="3238060at2"/>
<protein>
    <submittedName>
        <fullName evidence="1">AbrB family transcriptional regulator</fullName>
    </submittedName>
</protein>
<dbReference type="AlphaFoldDB" id="A0A2N5IYC0"/>
<proteinExistence type="predicted"/>
<reference evidence="1 2" key="1">
    <citation type="submission" date="2017-07" db="EMBL/GenBank/DDBJ databases">
        <title>Bifidobacterium novel species.</title>
        <authorList>
            <person name="Lugli G.A."/>
            <person name="Milani C."/>
            <person name="Duranti S."/>
            <person name="Mangifesta M."/>
        </authorList>
    </citation>
    <scope>NUCLEOTIDE SEQUENCE [LARGE SCALE GENOMIC DNA]</scope>
    <source>
        <strain evidence="2">Goo31D</strain>
    </source>
</reference>
<dbReference type="Pfam" id="PF01816">
    <property type="entry name" value="LRV"/>
    <property type="match status" value="1"/>
</dbReference>
<name>A0A2N5IYC0_9BIFI</name>
<sequence>MTDETMTTDETTDAAVTSDAAVTADATATETAAVDAVEGAADATAADGVADAAADTPDAPHVEPLTATYERLRHSTDSAELHEFARRPLPDRSEQAAFSRATALLEAVAGNPHTPEEDRVFLASTMPFPNVLVKLSEDASPAVREAVAANADDKNWLVGRLTKDDVAAVRDKALRNKRTSWKMRLEGAQDPDMDVDTLDFLSRLGVELEPDANVVLSSMVRRAVALNPNASQEILERLSSDSSDEVVHAARRRLAQ</sequence>
<dbReference type="InterPro" id="IPR004830">
    <property type="entry name" value="LRR_variant"/>
</dbReference>
<dbReference type="RefSeq" id="WP_026644645.1">
    <property type="nucleotide sequence ID" value="NZ_NMYC01000005.1"/>
</dbReference>
<accession>A0A2N5IYC0</accession>
<comment type="caution">
    <text evidence="1">The sequence shown here is derived from an EMBL/GenBank/DDBJ whole genome shotgun (WGS) entry which is preliminary data.</text>
</comment>
<evidence type="ECO:0000313" key="2">
    <source>
        <dbReference type="Proteomes" id="UP000234935"/>
    </source>
</evidence>
<organism evidence="1 2">
    <name type="scientific">Bifidobacterium anseris</name>
    <dbReference type="NCBI Taxonomy" id="2020963"/>
    <lineage>
        <taxon>Bacteria</taxon>
        <taxon>Bacillati</taxon>
        <taxon>Actinomycetota</taxon>
        <taxon>Actinomycetes</taxon>
        <taxon>Bifidobacteriales</taxon>
        <taxon>Bifidobacteriaceae</taxon>
        <taxon>Bifidobacterium</taxon>
    </lineage>
</organism>
<evidence type="ECO:0000313" key="1">
    <source>
        <dbReference type="EMBL" id="PLS26944.1"/>
    </source>
</evidence>
<dbReference type="EMBL" id="NMYC01000005">
    <property type="protein sequence ID" value="PLS26944.1"/>
    <property type="molecule type" value="Genomic_DNA"/>
</dbReference>